<comment type="caution">
    <text evidence="3">The sequence shown here is derived from an EMBL/GenBank/DDBJ whole genome shotgun (WGS) entry which is preliminary data.</text>
</comment>
<dbReference type="SUPFAM" id="SSF54631">
    <property type="entry name" value="CBS-domain pair"/>
    <property type="match status" value="1"/>
</dbReference>
<dbReference type="CDD" id="cd02205">
    <property type="entry name" value="CBS_pair_SF"/>
    <property type="match status" value="1"/>
</dbReference>
<dbReference type="Pfam" id="PF00571">
    <property type="entry name" value="CBS"/>
    <property type="match status" value="2"/>
</dbReference>
<dbReference type="InterPro" id="IPR000644">
    <property type="entry name" value="CBS_dom"/>
</dbReference>
<evidence type="ECO:0000256" key="1">
    <source>
        <dbReference type="PROSITE-ProRule" id="PRU00703"/>
    </source>
</evidence>
<keyword evidence="1" id="KW-0129">CBS domain</keyword>
<dbReference type="Gene3D" id="3.10.580.10">
    <property type="entry name" value="CBS-domain"/>
    <property type="match status" value="1"/>
</dbReference>
<gene>
    <name evidence="3" type="ORF">GCM10007971_05540</name>
</gene>
<feature type="domain" description="CBS" evidence="2">
    <location>
        <begin position="101"/>
        <end position="160"/>
    </location>
</feature>
<proteinExistence type="predicted"/>
<accession>A0A917XSD5</accession>
<reference evidence="3" key="2">
    <citation type="submission" date="2020-09" db="EMBL/GenBank/DDBJ databases">
        <authorList>
            <person name="Sun Q."/>
            <person name="Ohkuma M."/>
        </authorList>
    </citation>
    <scope>NUCLEOTIDE SEQUENCE</scope>
    <source>
        <strain evidence="3">JCM 17251</strain>
    </source>
</reference>
<evidence type="ECO:0000313" key="4">
    <source>
        <dbReference type="Proteomes" id="UP000624041"/>
    </source>
</evidence>
<dbReference type="Proteomes" id="UP000624041">
    <property type="component" value="Unassembled WGS sequence"/>
</dbReference>
<protein>
    <recommendedName>
        <fullName evidence="2">CBS domain-containing protein</fullName>
    </recommendedName>
</protein>
<organism evidence="3 4">
    <name type="scientific">Oceanobacillus indicireducens</name>
    <dbReference type="NCBI Taxonomy" id="1004261"/>
    <lineage>
        <taxon>Bacteria</taxon>
        <taxon>Bacillati</taxon>
        <taxon>Bacillota</taxon>
        <taxon>Bacilli</taxon>
        <taxon>Bacillales</taxon>
        <taxon>Bacillaceae</taxon>
        <taxon>Oceanobacillus</taxon>
    </lineage>
</organism>
<dbReference type="RefSeq" id="WP_188855931.1">
    <property type="nucleotide sequence ID" value="NZ_BMOS01000003.1"/>
</dbReference>
<keyword evidence="4" id="KW-1185">Reference proteome</keyword>
<evidence type="ECO:0000259" key="2">
    <source>
        <dbReference type="PROSITE" id="PS51371"/>
    </source>
</evidence>
<dbReference type="InterPro" id="IPR046342">
    <property type="entry name" value="CBS_dom_sf"/>
</dbReference>
<dbReference type="SMART" id="SM00116">
    <property type="entry name" value="CBS"/>
    <property type="match status" value="2"/>
</dbReference>
<evidence type="ECO:0000313" key="3">
    <source>
        <dbReference type="EMBL" id="GGN51235.1"/>
    </source>
</evidence>
<name>A0A917XSD5_9BACI</name>
<reference evidence="3" key="1">
    <citation type="journal article" date="2014" name="Int. J. Syst. Evol. Microbiol.">
        <title>Complete genome sequence of Corynebacterium casei LMG S-19264T (=DSM 44701T), isolated from a smear-ripened cheese.</title>
        <authorList>
            <consortium name="US DOE Joint Genome Institute (JGI-PGF)"/>
            <person name="Walter F."/>
            <person name="Albersmeier A."/>
            <person name="Kalinowski J."/>
            <person name="Ruckert C."/>
        </authorList>
    </citation>
    <scope>NUCLEOTIDE SEQUENCE</scope>
    <source>
        <strain evidence="3">JCM 17251</strain>
    </source>
</reference>
<dbReference type="PROSITE" id="PS51371">
    <property type="entry name" value="CBS"/>
    <property type="match status" value="1"/>
</dbReference>
<dbReference type="EMBL" id="BMOS01000003">
    <property type="protein sequence ID" value="GGN51235.1"/>
    <property type="molecule type" value="Genomic_DNA"/>
</dbReference>
<dbReference type="AlphaFoldDB" id="A0A917XSD5"/>
<sequence length="235" mass="27107">MYQNSERFLTAFNRIEKKLRAIINNGRNIGFSKMVHMLKNRNAIVGRYSDDLLEFAELRNAIVHNKVDMAHVIAEPHESTVKRVERIEKELLQPRIVSPKFIKEVISFQHDEPLTNLLALIHEKKISKFPVYDHQEFKGLISQRAITFWLAGNMYAANKMPMEVTAGEVLEYETNDNYRFIAKNTSVLEAIDIFKKQFGRGNRLEALLITESGKETEPLIGIITNLDIIGLRQPN</sequence>